<dbReference type="EMBL" id="CAADFM010000136">
    <property type="protein sequence ID" value="VFK15927.1"/>
    <property type="molecule type" value="Genomic_DNA"/>
</dbReference>
<name>A0A450XPU2_9GAMM</name>
<protein>
    <submittedName>
        <fullName evidence="2">Uncharacterized protein</fullName>
    </submittedName>
</protein>
<gene>
    <name evidence="1" type="ORF">BECKLPF1236A_GA0070988_101365</name>
    <name evidence="2" type="ORF">BECKLPF1236C_GA0070990_101355</name>
</gene>
<evidence type="ECO:0000313" key="1">
    <source>
        <dbReference type="EMBL" id="VFK15927.1"/>
    </source>
</evidence>
<evidence type="ECO:0000313" key="2">
    <source>
        <dbReference type="EMBL" id="VFK31332.1"/>
    </source>
</evidence>
<dbReference type="EMBL" id="CAADFP010000135">
    <property type="protein sequence ID" value="VFK31332.1"/>
    <property type="molecule type" value="Genomic_DNA"/>
</dbReference>
<accession>A0A450XPU2</accession>
<dbReference type="AlphaFoldDB" id="A0A450XPU2"/>
<sequence length="197" mass="23289">MIEDNLVFYVPQWRMPRFFSRCQTLYFSIRLNWPGVVADFRSQMNWPHLIIRQATIHRNAWGCVLRSDVYIESQSGVVNQEIVRSACRRIIKKSFKQAKSSTSLLNLLRYLPLGFAEVHLFRKDYRHRRLANFGLAEDLIATVRLQRIHRIESPYILGSTIENHGRYRIAWNKAWLEETTANDEMRPVPPDAWGQTK</sequence>
<proteinExistence type="predicted"/>
<organism evidence="2">
    <name type="scientific">Candidatus Kentrum sp. LPFa</name>
    <dbReference type="NCBI Taxonomy" id="2126335"/>
    <lineage>
        <taxon>Bacteria</taxon>
        <taxon>Pseudomonadati</taxon>
        <taxon>Pseudomonadota</taxon>
        <taxon>Gammaproteobacteria</taxon>
        <taxon>Candidatus Kentrum</taxon>
    </lineage>
</organism>
<reference evidence="2" key="1">
    <citation type="submission" date="2019-02" db="EMBL/GenBank/DDBJ databases">
        <authorList>
            <person name="Gruber-Vodicka R. H."/>
            <person name="Seah K. B. B."/>
        </authorList>
    </citation>
    <scope>NUCLEOTIDE SEQUENCE</scope>
    <source>
        <strain evidence="1">BECK_S312</strain>
        <strain evidence="2">BECK_S426</strain>
    </source>
</reference>